<keyword evidence="1" id="KW-0472">Membrane</keyword>
<evidence type="ECO:0000256" key="1">
    <source>
        <dbReference type="SAM" id="Phobius"/>
    </source>
</evidence>
<evidence type="ECO:0000313" key="3">
    <source>
        <dbReference type="Proteomes" id="UP000000753"/>
    </source>
</evidence>
<organism evidence="2 3">
    <name type="scientific">Shewanella piezotolerans (strain WP3 / JCM 13877)</name>
    <dbReference type="NCBI Taxonomy" id="225849"/>
    <lineage>
        <taxon>Bacteria</taxon>
        <taxon>Pseudomonadati</taxon>
        <taxon>Pseudomonadota</taxon>
        <taxon>Gammaproteobacteria</taxon>
        <taxon>Alteromonadales</taxon>
        <taxon>Shewanellaceae</taxon>
        <taxon>Shewanella</taxon>
    </lineage>
</organism>
<dbReference type="AlphaFoldDB" id="B8CR86"/>
<feature type="transmembrane region" description="Helical" evidence="1">
    <location>
        <begin position="101"/>
        <end position="119"/>
    </location>
</feature>
<keyword evidence="3" id="KW-1185">Reference proteome</keyword>
<keyword evidence="1" id="KW-1133">Transmembrane helix</keyword>
<dbReference type="EMBL" id="CP000472">
    <property type="protein sequence ID" value="ACJ29758.1"/>
    <property type="molecule type" value="Genomic_DNA"/>
</dbReference>
<sequence>MINPLVLPVMSALGMMTANLNELVRGESAHWHPKLVIGVKTFNAAAAGFAFIWFGLLITAISISDEYSVVSGVLVLGLFLAGILAYGLIKGGKFIGSNAQLWLYRLSVPIMATGCYLVAQLG</sequence>
<dbReference type="eggNOG" id="ENOG5032JXA">
    <property type="taxonomic scope" value="Bacteria"/>
</dbReference>
<accession>B8CR86</accession>
<dbReference type="STRING" id="225849.swp_3040"/>
<name>B8CR86_SHEPW</name>
<dbReference type="RefSeq" id="WP_020913110.1">
    <property type="nucleotide sequence ID" value="NC_011566.1"/>
</dbReference>
<dbReference type="OrthoDB" id="6264548at2"/>
<dbReference type="Proteomes" id="UP000000753">
    <property type="component" value="Chromosome"/>
</dbReference>
<keyword evidence="1" id="KW-0812">Transmembrane</keyword>
<reference evidence="2 3" key="1">
    <citation type="journal article" date="2008" name="PLoS ONE">
        <title>Environmental adaptation: genomic analysis of the piezotolerant and psychrotolerant deep-sea iron reducing bacterium Shewanella piezotolerans WP3.</title>
        <authorList>
            <person name="Wang F."/>
            <person name="Wang J."/>
            <person name="Jian H."/>
            <person name="Zhang B."/>
            <person name="Li S."/>
            <person name="Wang F."/>
            <person name="Zeng X."/>
            <person name="Gao L."/>
            <person name="Bartlett D.H."/>
            <person name="Yu J."/>
            <person name="Hu S."/>
            <person name="Xiao X."/>
        </authorList>
    </citation>
    <scope>NUCLEOTIDE SEQUENCE [LARGE SCALE GENOMIC DNA]</scope>
    <source>
        <strain evidence="3">WP3 / JCM 13877</strain>
    </source>
</reference>
<dbReference type="HOGENOM" id="CLU_2025146_0_0_6"/>
<protein>
    <submittedName>
        <fullName evidence="2">Uncharacterized protein</fullName>
    </submittedName>
</protein>
<proteinExistence type="predicted"/>
<gene>
    <name evidence="2" type="ordered locus">swp_3040</name>
</gene>
<feature type="transmembrane region" description="Helical" evidence="1">
    <location>
        <begin position="44"/>
        <end position="63"/>
    </location>
</feature>
<dbReference type="KEGG" id="swp:swp_3040"/>
<feature type="transmembrane region" description="Helical" evidence="1">
    <location>
        <begin position="69"/>
        <end position="89"/>
    </location>
</feature>
<evidence type="ECO:0000313" key="2">
    <source>
        <dbReference type="EMBL" id="ACJ29758.1"/>
    </source>
</evidence>